<dbReference type="RefSeq" id="WP_237852980.1">
    <property type="nucleotide sequence ID" value="NZ_JAKLWS010000005.1"/>
</dbReference>
<reference evidence="2" key="2">
    <citation type="submission" date="2024-05" db="EMBL/GenBank/DDBJ databases">
        <title>Rhodohalobacter halophilus gen. nov., sp. nov., a moderately halophilic member of the family Balneolaceae.</title>
        <authorList>
            <person name="Xia J."/>
        </authorList>
    </citation>
    <scope>NUCLEOTIDE SEQUENCE</scope>
    <source>
        <strain evidence="2">WB101</strain>
    </source>
</reference>
<protein>
    <submittedName>
        <fullName evidence="2">Glycosyltransferase</fullName>
    </submittedName>
</protein>
<dbReference type="Proteomes" id="UP001165366">
    <property type="component" value="Unassembled WGS sequence"/>
</dbReference>
<evidence type="ECO:0000313" key="2">
    <source>
        <dbReference type="EMBL" id="MCG2588136.1"/>
    </source>
</evidence>
<organism evidence="2 3">
    <name type="scientific">Rhodohalobacter sulfatireducens</name>
    <dbReference type="NCBI Taxonomy" id="2911366"/>
    <lineage>
        <taxon>Bacteria</taxon>
        <taxon>Pseudomonadati</taxon>
        <taxon>Balneolota</taxon>
        <taxon>Balneolia</taxon>
        <taxon>Balneolales</taxon>
        <taxon>Balneolaceae</taxon>
        <taxon>Rhodohalobacter</taxon>
    </lineage>
</organism>
<dbReference type="Pfam" id="PF00535">
    <property type="entry name" value="Glycos_transf_2"/>
    <property type="match status" value="1"/>
</dbReference>
<proteinExistence type="predicted"/>
<dbReference type="PANTHER" id="PTHR22916:SF3">
    <property type="entry name" value="UDP-GLCNAC:BETAGAL BETA-1,3-N-ACETYLGLUCOSAMINYLTRANSFERASE-LIKE PROTEIN 1"/>
    <property type="match status" value="1"/>
</dbReference>
<sequence>MSEIGDSTEKKPLLSVIIPVYNVEDYVRDTLDSVRNQSYKNVEFIVINDGSTDSSGDIIEEYRAKDDRFRIYHQENVGLSTTRNRGLRKAQGDIIYFFDSDDVLIEGAFEKVIDRMQDTDSQIVFFGLMLINKDGKKARGYTVKKRSDVEKPIKGKVFLQQMITSKTYGAVVQKYFIRKSFLEKTNLTFEDNQIHEDESFTLETLCLADRITSFSETMIKKRLREHSIMSTSKGIKNVEGWARAIERVLNFINKNDIDERTREAVLTRLRTIAHTAIRTLRNLDHPKKPVEHYLPNETQNNLGFLVKAHAKSTFLYRVFKFINRKIG</sequence>
<comment type="caution">
    <text evidence="2">The sequence shown here is derived from an EMBL/GenBank/DDBJ whole genome shotgun (WGS) entry which is preliminary data.</text>
</comment>
<dbReference type="InterPro" id="IPR029044">
    <property type="entry name" value="Nucleotide-diphossugar_trans"/>
</dbReference>
<evidence type="ECO:0000313" key="3">
    <source>
        <dbReference type="Proteomes" id="UP001165366"/>
    </source>
</evidence>
<feature type="domain" description="Glycosyltransferase 2-like" evidence="1">
    <location>
        <begin position="15"/>
        <end position="180"/>
    </location>
</feature>
<evidence type="ECO:0000259" key="1">
    <source>
        <dbReference type="Pfam" id="PF00535"/>
    </source>
</evidence>
<dbReference type="SUPFAM" id="SSF53448">
    <property type="entry name" value="Nucleotide-diphospho-sugar transferases"/>
    <property type="match status" value="1"/>
</dbReference>
<gene>
    <name evidence="2" type="ORF">L6773_06135</name>
</gene>
<reference evidence="2" key="1">
    <citation type="submission" date="2022-01" db="EMBL/GenBank/DDBJ databases">
        <authorList>
            <person name="Wang Y."/>
        </authorList>
    </citation>
    <scope>NUCLEOTIDE SEQUENCE</scope>
    <source>
        <strain evidence="2">WB101</strain>
    </source>
</reference>
<dbReference type="PANTHER" id="PTHR22916">
    <property type="entry name" value="GLYCOSYLTRANSFERASE"/>
    <property type="match status" value="1"/>
</dbReference>
<dbReference type="EMBL" id="JAKLWS010000005">
    <property type="protein sequence ID" value="MCG2588136.1"/>
    <property type="molecule type" value="Genomic_DNA"/>
</dbReference>
<dbReference type="Gene3D" id="3.90.550.10">
    <property type="entry name" value="Spore Coat Polysaccharide Biosynthesis Protein SpsA, Chain A"/>
    <property type="match status" value="1"/>
</dbReference>
<name>A0ABS9KBC0_9BACT</name>
<keyword evidence="3" id="KW-1185">Reference proteome</keyword>
<accession>A0ABS9KBC0</accession>
<dbReference type="CDD" id="cd00761">
    <property type="entry name" value="Glyco_tranf_GTA_type"/>
    <property type="match status" value="1"/>
</dbReference>
<dbReference type="InterPro" id="IPR001173">
    <property type="entry name" value="Glyco_trans_2-like"/>
</dbReference>